<dbReference type="InterPro" id="IPR000863">
    <property type="entry name" value="Sulfotransferase_dom"/>
</dbReference>
<keyword evidence="2 3" id="KW-0808">Transferase</keyword>
<evidence type="ECO:0000313" key="6">
    <source>
        <dbReference type="Proteomes" id="UP001418222"/>
    </source>
</evidence>
<evidence type="ECO:0000256" key="2">
    <source>
        <dbReference type="ARBA" id="ARBA00022679"/>
    </source>
</evidence>
<evidence type="ECO:0000256" key="3">
    <source>
        <dbReference type="RuleBase" id="RU361155"/>
    </source>
</evidence>
<dbReference type="InterPro" id="IPR027417">
    <property type="entry name" value="P-loop_NTPase"/>
</dbReference>
<dbReference type="GO" id="GO:0008146">
    <property type="term" value="F:sulfotransferase activity"/>
    <property type="evidence" value="ECO:0007669"/>
    <property type="project" value="InterPro"/>
</dbReference>
<feature type="domain" description="Sulfotransferase" evidence="4">
    <location>
        <begin position="75"/>
        <end position="339"/>
    </location>
</feature>
<evidence type="ECO:0000259" key="4">
    <source>
        <dbReference type="Pfam" id="PF00685"/>
    </source>
</evidence>
<keyword evidence="6" id="KW-1185">Reference proteome</keyword>
<dbReference type="SUPFAM" id="SSF52540">
    <property type="entry name" value="P-loop containing nucleoside triphosphate hydrolases"/>
    <property type="match status" value="1"/>
</dbReference>
<comment type="caution">
    <text evidence="5">The sequence shown here is derived from an EMBL/GenBank/DDBJ whole genome shotgun (WGS) entry which is preliminary data.</text>
</comment>
<name>A0AAP0C525_9ASPA</name>
<evidence type="ECO:0000256" key="1">
    <source>
        <dbReference type="ARBA" id="ARBA00005771"/>
    </source>
</evidence>
<dbReference type="EC" id="2.8.2.-" evidence="3"/>
<dbReference type="PANTHER" id="PTHR11783">
    <property type="entry name" value="SULFOTRANSFERASE SULT"/>
    <property type="match status" value="1"/>
</dbReference>
<dbReference type="Proteomes" id="UP001418222">
    <property type="component" value="Unassembled WGS sequence"/>
</dbReference>
<organism evidence="5 6">
    <name type="scientific">Platanthera zijinensis</name>
    <dbReference type="NCBI Taxonomy" id="2320716"/>
    <lineage>
        <taxon>Eukaryota</taxon>
        <taxon>Viridiplantae</taxon>
        <taxon>Streptophyta</taxon>
        <taxon>Embryophyta</taxon>
        <taxon>Tracheophyta</taxon>
        <taxon>Spermatophyta</taxon>
        <taxon>Magnoliopsida</taxon>
        <taxon>Liliopsida</taxon>
        <taxon>Asparagales</taxon>
        <taxon>Orchidaceae</taxon>
        <taxon>Orchidoideae</taxon>
        <taxon>Orchideae</taxon>
        <taxon>Orchidinae</taxon>
        <taxon>Platanthera</taxon>
    </lineage>
</organism>
<proteinExistence type="inferred from homology"/>
<protein>
    <recommendedName>
        <fullName evidence="3">Sulfotransferase</fullName>
        <ecNumber evidence="3">2.8.2.-</ecNumber>
    </recommendedName>
</protein>
<accession>A0AAP0C525</accession>
<sequence length="351" mass="39622">MFSHPYIASCFETPKTEAEKYEEAVAYQHRREEISNLPVDSGWGNIPGRLYKGFWFPEPILYGVLSLRRNFRPAPSDIFLATCPKSGTTWLKALAFVICSRGSNGPQSMILSRNPHDCYPNIENFYIKPQVPDLDAMPSPRLMATHTPYSLLPESVRDEESPSCCRIIYLCREPKDTLVSTYHFANGISGSDESMISMAEAVELFCKGHSPYGPVWEHQLEYWAESRRRPDKVLFLKYEDLKAEPEANVRMMARFMGRPITAEEEADGTVAEIVGLCSFEKLSGLEVNRVGVRMNGSGRAIKNSLHFRKGKVGDWREHLSPEMADKVDAVTRDKLNGTGLSHCNLEPPARP</sequence>
<gene>
    <name evidence="5" type="primary">SOT15</name>
    <name evidence="5" type="ORF">KSP39_PZI000573</name>
</gene>
<dbReference type="Pfam" id="PF00685">
    <property type="entry name" value="Sulfotransfer_1"/>
    <property type="match status" value="1"/>
</dbReference>
<evidence type="ECO:0000313" key="5">
    <source>
        <dbReference type="EMBL" id="KAK8957859.1"/>
    </source>
</evidence>
<comment type="similarity">
    <text evidence="1 3">Belongs to the sulfotransferase 1 family.</text>
</comment>
<dbReference type="EMBL" id="JBBWWQ010000001">
    <property type="protein sequence ID" value="KAK8957859.1"/>
    <property type="molecule type" value="Genomic_DNA"/>
</dbReference>
<dbReference type="Gene3D" id="3.40.50.300">
    <property type="entry name" value="P-loop containing nucleotide triphosphate hydrolases"/>
    <property type="match status" value="1"/>
</dbReference>
<reference evidence="5 6" key="1">
    <citation type="journal article" date="2022" name="Nat. Plants">
        <title>Genomes of leafy and leafless Platanthera orchids illuminate the evolution of mycoheterotrophy.</title>
        <authorList>
            <person name="Li M.H."/>
            <person name="Liu K.W."/>
            <person name="Li Z."/>
            <person name="Lu H.C."/>
            <person name="Ye Q.L."/>
            <person name="Zhang D."/>
            <person name="Wang J.Y."/>
            <person name="Li Y.F."/>
            <person name="Zhong Z.M."/>
            <person name="Liu X."/>
            <person name="Yu X."/>
            <person name="Liu D.K."/>
            <person name="Tu X.D."/>
            <person name="Liu B."/>
            <person name="Hao Y."/>
            <person name="Liao X.Y."/>
            <person name="Jiang Y.T."/>
            <person name="Sun W.H."/>
            <person name="Chen J."/>
            <person name="Chen Y.Q."/>
            <person name="Ai Y."/>
            <person name="Zhai J.W."/>
            <person name="Wu S.S."/>
            <person name="Zhou Z."/>
            <person name="Hsiao Y.Y."/>
            <person name="Wu W.L."/>
            <person name="Chen Y.Y."/>
            <person name="Lin Y.F."/>
            <person name="Hsu J.L."/>
            <person name="Li C.Y."/>
            <person name="Wang Z.W."/>
            <person name="Zhao X."/>
            <person name="Zhong W.Y."/>
            <person name="Ma X.K."/>
            <person name="Ma L."/>
            <person name="Huang J."/>
            <person name="Chen G.Z."/>
            <person name="Huang M.Z."/>
            <person name="Huang L."/>
            <person name="Peng D.H."/>
            <person name="Luo Y.B."/>
            <person name="Zou S.Q."/>
            <person name="Chen S.P."/>
            <person name="Lan S."/>
            <person name="Tsai W.C."/>
            <person name="Van de Peer Y."/>
            <person name="Liu Z.J."/>
        </authorList>
    </citation>
    <scope>NUCLEOTIDE SEQUENCE [LARGE SCALE GENOMIC DNA]</scope>
    <source>
        <strain evidence="5">Lor287</strain>
    </source>
</reference>
<dbReference type="AlphaFoldDB" id="A0AAP0C525"/>